<accession>A0AB73IGR7</accession>
<dbReference type="Proteomes" id="UP001229486">
    <property type="component" value="Unassembled WGS sequence"/>
</dbReference>
<evidence type="ECO:0000313" key="3">
    <source>
        <dbReference type="Proteomes" id="UP001229486"/>
    </source>
</evidence>
<evidence type="ECO:0000256" key="1">
    <source>
        <dbReference type="SAM" id="MobiDB-lite"/>
    </source>
</evidence>
<comment type="caution">
    <text evidence="2">The sequence shown here is derived from an EMBL/GenBank/DDBJ whole genome shotgun (WGS) entry which is preliminary data.</text>
</comment>
<dbReference type="AlphaFoldDB" id="A0AB73IGR7"/>
<sequence length="39" mass="4443">MDSTMADTAVKVEKMTRKRDRTRNVMESAKACSERIAPQ</sequence>
<name>A0AB73IGR7_9BURK</name>
<organism evidence="2 3">
    <name type="scientific">Paraburkholderia caledonica</name>
    <dbReference type="NCBI Taxonomy" id="134536"/>
    <lineage>
        <taxon>Bacteria</taxon>
        <taxon>Pseudomonadati</taxon>
        <taxon>Pseudomonadota</taxon>
        <taxon>Betaproteobacteria</taxon>
        <taxon>Burkholderiales</taxon>
        <taxon>Burkholderiaceae</taxon>
        <taxon>Paraburkholderia</taxon>
    </lineage>
</organism>
<reference evidence="2" key="1">
    <citation type="submission" date="2023-07" db="EMBL/GenBank/DDBJ databases">
        <title>Sorghum-associated microbial communities from plants grown in Nebraska, USA.</title>
        <authorList>
            <person name="Schachtman D."/>
        </authorList>
    </citation>
    <scope>NUCLEOTIDE SEQUENCE</scope>
    <source>
        <strain evidence="2">DS1061</strain>
    </source>
</reference>
<feature type="region of interest" description="Disordered" evidence="1">
    <location>
        <begin position="1"/>
        <end position="39"/>
    </location>
</feature>
<gene>
    <name evidence="2" type="ORF">J2793_004689</name>
</gene>
<dbReference type="EMBL" id="JAURTK010000005">
    <property type="protein sequence ID" value="MDP9649223.1"/>
    <property type="molecule type" value="Genomic_DNA"/>
</dbReference>
<protein>
    <submittedName>
        <fullName evidence="2">Uncharacterized protein</fullName>
    </submittedName>
</protein>
<proteinExistence type="predicted"/>
<evidence type="ECO:0000313" key="2">
    <source>
        <dbReference type="EMBL" id="MDP9649223.1"/>
    </source>
</evidence>